<keyword evidence="2" id="KW-1185">Reference proteome</keyword>
<evidence type="ECO:0000313" key="1">
    <source>
        <dbReference type="EMBL" id="UNK04382.1"/>
    </source>
</evidence>
<dbReference type="EMBL" id="CP093310">
    <property type="protein sequence ID" value="UNK04382.1"/>
    <property type="molecule type" value="Genomic_DNA"/>
</dbReference>
<evidence type="ECO:0000313" key="2">
    <source>
        <dbReference type="Proteomes" id="UP000829560"/>
    </source>
</evidence>
<proteinExistence type="predicted"/>
<gene>
    <name evidence="1" type="ORF">MN210_08440</name>
</gene>
<accession>A0AAT9PD22</accession>
<dbReference type="KEGG" id="prae:MN210_08440"/>
<protein>
    <submittedName>
        <fullName evidence="1">Uncharacterized protein</fullName>
    </submittedName>
</protein>
<dbReference type="RefSeq" id="WP_241877976.1">
    <property type="nucleotide sequence ID" value="NZ_CP093310.2"/>
</dbReference>
<sequence>MAMKITHPLQKTVDQIIEDELGTELVAGVQISLASFEHIRNKEYVRRRLEQKGFKQIKGSTIRYSYQIVIDERPPSCRKYSKEDVLNRFKHEAGIISNEGLKLSERNKLSRTITYLRRTGYVIESKRDWSKVVGTSVTTYKLKTSDNCELSEAC</sequence>
<reference evidence="1" key="1">
    <citation type="submission" date="2024-03" db="EMBL/GenBank/DDBJ databases">
        <title>Psychrobacter raelis sp. nov. isolated from a dog with peritonitis.</title>
        <authorList>
            <person name="Schiavone A."/>
            <person name="Manzulli V."/>
            <person name="Camarda A."/>
            <person name="Cafiero M.A."/>
            <person name="Vasco I."/>
            <person name="Marino L."/>
            <person name="Pennuzzi G."/>
            <person name="Serrecchia L."/>
            <person name="Galante D."/>
            <person name="Pugliese N."/>
        </authorList>
    </citation>
    <scope>NUCLEOTIDE SEQUENCE</scope>
    <source>
        <strain evidence="1">PraFG1</strain>
    </source>
</reference>
<organism evidence="1 2">
    <name type="scientific">Psychrobacter raelei</name>
    <dbReference type="NCBI Taxonomy" id="2565531"/>
    <lineage>
        <taxon>Bacteria</taxon>
        <taxon>Pseudomonadati</taxon>
        <taxon>Pseudomonadota</taxon>
        <taxon>Gammaproteobacteria</taxon>
        <taxon>Moraxellales</taxon>
        <taxon>Moraxellaceae</taxon>
        <taxon>Psychrobacter</taxon>
    </lineage>
</organism>
<dbReference type="Proteomes" id="UP000829560">
    <property type="component" value="Chromosome"/>
</dbReference>
<name>A0AAT9PD22_9GAMM</name>
<dbReference type="AlphaFoldDB" id="A0AAT9PD22"/>